<gene>
    <name evidence="2" type="ORF">WF787_09965</name>
</gene>
<reference evidence="2 3" key="1">
    <citation type="submission" date="2024-03" db="EMBL/GenBank/DDBJ databases">
        <authorList>
            <person name="Plomp N."/>
            <person name="Harmsen H.J."/>
        </authorList>
    </citation>
    <scope>NUCLEOTIDE SEQUENCE [LARGE SCALE GENOMIC DNA]</scope>
    <source>
        <strain evidence="2 3">HTF-76H</strain>
    </source>
</reference>
<feature type="region of interest" description="Disordered" evidence="1">
    <location>
        <begin position="42"/>
        <end position="76"/>
    </location>
</feature>
<dbReference type="AlphaFoldDB" id="A0AB35Y3F2"/>
<evidence type="ECO:0000313" key="2">
    <source>
        <dbReference type="EMBL" id="MEJ3691539.1"/>
    </source>
</evidence>
<accession>A0AB35Y3F2</accession>
<protein>
    <submittedName>
        <fullName evidence="2">Uncharacterized protein</fullName>
    </submittedName>
</protein>
<dbReference type="RefSeq" id="WP_337679721.1">
    <property type="nucleotide sequence ID" value="NZ_JBBFKB010000108.1"/>
</dbReference>
<comment type="caution">
    <text evidence="2">The sequence shown here is derived from an EMBL/GenBank/DDBJ whole genome shotgun (WGS) entry which is preliminary data.</text>
</comment>
<dbReference type="EMBL" id="JBBFKC010000008">
    <property type="protein sequence ID" value="MEJ3691539.1"/>
    <property type="molecule type" value="Genomic_DNA"/>
</dbReference>
<evidence type="ECO:0000313" key="3">
    <source>
        <dbReference type="Proteomes" id="UP001379600"/>
    </source>
</evidence>
<proteinExistence type="predicted"/>
<evidence type="ECO:0000256" key="1">
    <source>
        <dbReference type="SAM" id="MobiDB-lite"/>
    </source>
</evidence>
<sequence>MDVLVETEETVLTGTEDAAPVQADNKTVKAVETAKITLRIKSPRKNQGNGKAGTFPSRLSLQQRKNMEHFLNDGSL</sequence>
<dbReference type="Proteomes" id="UP001379600">
    <property type="component" value="Unassembled WGS sequence"/>
</dbReference>
<feature type="compositionally biased region" description="Basic and acidic residues" evidence="1">
    <location>
        <begin position="65"/>
        <end position="76"/>
    </location>
</feature>
<name>A0AB35Y3F2_9FIRM</name>
<organism evidence="2 3">
    <name type="scientific">Faecalibacterium taiwanense</name>
    <dbReference type="NCBI Taxonomy" id="3030638"/>
    <lineage>
        <taxon>Bacteria</taxon>
        <taxon>Bacillati</taxon>
        <taxon>Bacillota</taxon>
        <taxon>Clostridia</taxon>
        <taxon>Eubacteriales</taxon>
        <taxon>Oscillospiraceae</taxon>
        <taxon>Faecalibacterium</taxon>
    </lineage>
</organism>
<keyword evidence="3" id="KW-1185">Reference proteome</keyword>